<dbReference type="PROSITE" id="PS51109">
    <property type="entry name" value="G5"/>
    <property type="match status" value="1"/>
</dbReference>
<evidence type="ECO:0000313" key="5">
    <source>
        <dbReference type="Proteomes" id="UP000216052"/>
    </source>
</evidence>
<protein>
    <recommendedName>
        <fullName evidence="3">G5 domain-containing protein</fullName>
    </recommendedName>
</protein>
<dbReference type="InterPro" id="IPR007391">
    <property type="entry name" value="Vancomycin_resist_VanW"/>
</dbReference>
<keyword evidence="2" id="KW-0472">Membrane</keyword>
<dbReference type="EMBL" id="CP155571">
    <property type="protein sequence ID" value="XFO72675.1"/>
    <property type="molecule type" value="Genomic_DNA"/>
</dbReference>
<dbReference type="Pfam" id="PF04294">
    <property type="entry name" value="VanW"/>
    <property type="match status" value="1"/>
</dbReference>
<evidence type="ECO:0000256" key="2">
    <source>
        <dbReference type="SAM" id="Phobius"/>
    </source>
</evidence>
<dbReference type="PANTHER" id="PTHR35788">
    <property type="entry name" value="EXPORTED PROTEIN-RELATED"/>
    <property type="match status" value="1"/>
</dbReference>
<keyword evidence="2" id="KW-1133">Transmembrane helix</keyword>
<dbReference type="Pfam" id="PF12229">
    <property type="entry name" value="PG_binding_4"/>
    <property type="match status" value="1"/>
</dbReference>
<dbReference type="Pfam" id="PF07501">
    <property type="entry name" value="G5"/>
    <property type="match status" value="1"/>
</dbReference>
<dbReference type="InterPro" id="IPR022029">
    <property type="entry name" value="YoaR-like_PG-bd"/>
</dbReference>
<accession>A0ABZ3J391</accession>
<name>A0ABZ3J391_SPOA4</name>
<dbReference type="InterPro" id="IPR052913">
    <property type="entry name" value="Glycopeptide_resist_protein"/>
</dbReference>
<proteinExistence type="predicted"/>
<feature type="domain" description="G5" evidence="3">
    <location>
        <begin position="373"/>
        <end position="452"/>
    </location>
</feature>
<evidence type="ECO:0000256" key="1">
    <source>
        <dbReference type="ARBA" id="ARBA00022729"/>
    </source>
</evidence>
<keyword evidence="1" id="KW-0732">Signal</keyword>
<feature type="transmembrane region" description="Helical" evidence="2">
    <location>
        <begin position="12"/>
        <end position="35"/>
    </location>
</feature>
<dbReference type="SMART" id="SM01208">
    <property type="entry name" value="G5"/>
    <property type="match status" value="1"/>
</dbReference>
<dbReference type="PANTHER" id="PTHR35788:SF1">
    <property type="entry name" value="EXPORTED PROTEIN"/>
    <property type="match status" value="1"/>
</dbReference>
<dbReference type="Proteomes" id="UP000216052">
    <property type="component" value="Chromosome"/>
</dbReference>
<dbReference type="Gene3D" id="2.20.230.10">
    <property type="entry name" value="Resuscitation-promoting factor rpfb"/>
    <property type="match status" value="1"/>
</dbReference>
<organism evidence="4 5">
    <name type="scientific">Sporomusa acidovorans (strain ATCC 49682 / DSM 3132 / Mol)</name>
    <dbReference type="NCBI Taxonomy" id="1123286"/>
    <lineage>
        <taxon>Bacteria</taxon>
        <taxon>Bacillati</taxon>
        <taxon>Bacillota</taxon>
        <taxon>Negativicutes</taxon>
        <taxon>Selenomonadales</taxon>
        <taxon>Sporomusaceae</taxon>
        <taxon>Sporomusa</taxon>
    </lineage>
</organism>
<evidence type="ECO:0000259" key="3">
    <source>
        <dbReference type="PROSITE" id="PS51109"/>
    </source>
</evidence>
<keyword evidence="5" id="KW-1185">Reference proteome</keyword>
<dbReference type="RefSeq" id="WP_093791566.1">
    <property type="nucleotide sequence ID" value="NZ_CP155571.1"/>
</dbReference>
<dbReference type="InterPro" id="IPR011098">
    <property type="entry name" value="G5_dom"/>
</dbReference>
<evidence type="ECO:0000313" key="4">
    <source>
        <dbReference type="EMBL" id="XFO72675.1"/>
    </source>
</evidence>
<reference evidence="4" key="1">
    <citation type="submission" date="2024-05" db="EMBL/GenBank/DDBJ databases">
        <title>Isolation and characterization of Sporomusa carbonis sp. nov., a carboxydotrophic hydrogenogen in the genus of Sporomusa isolated from a charcoal burning pile.</title>
        <authorList>
            <person name="Boeer T."/>
            <person name="Rosenbaum F."/>
            <person name="Eysell L."/>
            <person name="Mueller V."/>
            <person name="Daniel R."/>
            <person name="Poehlein A."/>
        </authorList>
    </citation>
    <scope>NUCLEOTIDE SEQUENCE [LARGE SCALE GENOMIC DNA]</scope>
    <source>
        <strain evidence="4">DSM 3132</strain>
    </source>
</reference>
<sequence length="459" mass="51018">MQTVTLKNTNIILFLIIIMLFSSVSMIAANTAFMVTDGIYQGVTVGDIPVGGLSVIQAQAKIAAIVEERIVKSPVIILVYHEQKWIISAQDIDLNIEADKLAQQAYAVGRTGNVVNRLKERYLAINQGQELPLTVQYNQDKIYDILTKIAKSVDQKPQNAMLKMTENSRIEIAPEIVGHKVDLNKTLLNIVENLNTKLTFSLSLSVDDLQPSISAYDLKDIDGLIASYITQFNPWDQNRTQNVLLAARSINGVLVRTGEIFSFNDVVGLRLPKYGYKEAPGYINGVLVPDWGGGVCQVSSTLYNAVLLADLGIEERTSHFYPPGYVPIGQDATVADNQLDFKFKNTSPYNIYIASEILGNRLVVTIFGRQVENSPEISVISTDKRVLEPNTIIQQDQNLELGREVIESEGQKGFQVTTYRIKKINGKVINKELLATDEFKPVDRVVRIGTKMPAQQSKK</sequence>
<keyword evidence="2" id="KW-0812">Transmembrane</keyword>
<gene>
    <name evidence="4" type="ORF">SPACI_027280</name>
</gene>